<dbReference type="EMBL" id="SNQG01000004">
    <property type="protein sequence ID" value="TEW65837.1"/>
    <property type="molecule type" value="Genomic_DNA"/>
</dbReference>
<gene>
    <name evidence="2" type="ORF">E2R65_11910</name>
    <name evidence="1" type="ORF">GGR35_001979</name>
</gene>
<name>A0A4Y8ABC0_9SPHI</name>
<reference evidence="2 3" key="1">
    <citation type="journal article" date="2016" name="Int. J. Syst. Evol. Microbiol.">
        <title>Proposal of Mucilaginibacter phyllosphaerae sp. nov. isolated from the phyllosphere of Galium album.</title>
        <authorList>
            <person name="Aydogan E.L."/>
            <person name="Busse H.J."/>
            <person name="Moser G."/>
            <person name="Muller C."/>
            <person name="Kampfer P."/>
            <person name="Glaeser S.P."/>
        </authorList>
    </citation>
    <scope>NUCLEOTIDE SEQUENCE [LARGE SCALE GENOMIC DNA]</scope>
    <source>
        <strain evidence="2 3">PP-F2FG21</strain>
    </source>
</reference>
<organism evidence="2 3">
    <name type="scientific">Mucilaginibacter phyllosphaerae</name>
    <dbReference type="NCBI Taxonomy" id="1812349"/>
    <lineage>
        <taxon>Bacteria</taxon>
        <taxon>Pseudomonadati</taxon>
        <taxon>Bacteroidota</taxon>
        <taxon>Sphingobacteriia</taxon>
        <taxon>Sphingobacteriales</taxon>
        <taxon>Sphingobacteriaceae</taxon>
        <taxon>Mucilaginibacter</taxon>
    </lineage>
</organism>
<keyword evidence="4" id="KW-1185">Reference proteome</keyword>
<evidence type="ECO:0000313" key="3">
    <source>
        <dbReference type="Proteomes" id="UP000297248"/>
    </source>
</evidence>
<accession>A0A4Y8ABC0</accession>
<sequence>MTPEELEKWKYNYQQNGYVLRGYFIDKFSVLEHQLELYIRVFFFGNPNSEFHFKNVILERMTLENKITALDSILKIQSKQDEKLIREITTLKNLRNRFAHAMHVIPWNYNKSIITFSATRDKNQLIGYSKKEFDSFIVRIEITANHLAESWRALLKEKEG</sequence>
<dbReference type="AlphaFoldDB" id="A0A4Y8ABC0"/>
<evidence type="ECO:0000313" key="4">
    <source>
        <dbReference type="Proteomes" id="UP000583101"/>
    </source>
</evidence>
<dbReference type="Proteomes" id="UP000297248">
    <property type="component" value="Unassembled WGS sequence"/>
</dbReference>
<dbReference type="Proteomes" id="UP000583101">
    <property type="component" value="Unassembled WGS sequence"/>
</dbReference>
<protein>
    <submittedName>
        <fullName evidence="2">Uncharacterized protein</fullName>
    </submittedName>
</protein>
<evidence type="ECO:0000313" key="1">
    <source>
        <dbReference type="EMBL" id="MBB3969376.1"/>
    </source>
</evidence>
<dbReference type="RefSeq" id="WP_134336703.1">
    <property type="nucleotide sequence ID" value="NZ_BMCZ01000002.1"/>
</dbReference>
<reference evidence="2" key="2">
    <citation type="submission" date="2019-03" db="EMBL/GenBank/DDBJ databases">
        <authorList>
            <person name="Yan Y.-Q."/>
            <person name="Du Z.-J."/>
        </authorList>
    </citation>
    <scope>NUCLEOTIDE SEQUENCE</scope>
    <source>
        <strain evidence="2">PP-F2FG21</strain>
    </source>
</reference>
<proteinExistence type="predicted"/>
<comment type="caution">
    <text evidence="2">The sequence shown here is derived from an EMBL/GenBank/DDBJ whole genome shotgun (WGS) entry which is preliminary data.</text>
</comment>
<dbReference type="EMBL" id="JACIEG010000003">
    <property type="protein sequence ID" value="MBB3969376.1"/>
    <property type="molecule type" value="Genomic_DNA"/>
</dbReference>
<reference evidence="1 4" key="3">
    <citation type="submission" date="2020-08" db="EMBL/GenBank/DDBJ databases">
        <title>Genomic Encyclopedia of Type Strains, Phase IV (KMG-IV): sequencing the most valuable type-strain genomes for metagenomic binning, comparative biology and taxonomic classification.</title>
        <authorList>
            <person name="Goeker M."/>
        </authorList>
    </citation>
    <scope>NUCLEOTIDE SEQUENCE [LARGE SCALE GENOMIC DNA]</scope>
    <source>
        <strain evidence="1 4">DSM 100995</strain>
    </source>
</reference>
<evidence type="ECO:0000313" key="2">
    <source>
        <dbReference type="EMBL" id="TEW65837.1"/>
    </source>
</evidence>